<proteinExistence type="predicted"/>
<dbReference type="InterPro" id="IPR011990">
    <property type="entry name" value="TPR-like_helical_dom_sf"/>
</dbReference>
<dbReference type="EMBL" id="PTJE01000006">
    <property type="protein sequence ID" value="PPK93546.1"/>
    <property type="molecule type" value="Genomic_DNA"/>
</dbReference>
<sequence>MLKKLSILIILFAFSFGHAQKGKLDKGNEKFKSLAFIEAQKMYLEIVNNGYESVELFQKLGDTYYFNNDYKNAHKWYSKLFEYNQDTISKEYYFRYIQSLKAVGDYTKANDLLAKYRRINGDDNYIKEYANDVNYLELIELQSYRFSIVNEPINTKRQDFGTAYYRGTNKVVFASAKDSSSLVSRRHKWNDRQFLDLYEADMDSLTGELSNVTKFGNGGNEKLNTKFHESNAVFTKDGQTVYYSSNNYFNKNFKKSSDDVNKLKIFRAQKTSDGWGDIIELKINSDEFSTAHPALNIDESRLYFASDRPGSKVGLQGRVLSDIWYVDLNEDDELSEPVNVASINTAGNELFPFISDNGDLYFSSTGHMGLGGLDIFVTPLNKTYNKEKVTVTNIGKPVNGQHDDFSFIINDSTQMGYFSSNRPEGKGLDDIYRFVQNNPLVCKDIIQGVVTNEKTGLLMPDTQVNLLDADNKVIESVVVGKDAAYKFSVNCSSDYSIRALKEGYSPAEANTTTPNTVATIDLPLQISKSIDDRLKDVKEGDDLNDILDINMIYFDFDKHNIRPDAELELQKVLRYMKAYPTVSINIRSHTDSRAPDGYNIKLSDRRAKSTRAYLIMKGISADRLTARGYGEFQLVNECANGVECTEEQHQLNRRSEFIVTKR</sequence>
<keyword evidence="4" id="KW-0802">TPR repeat</keyword>
<evidence type="ECO:0000256" key="6">
    <source>
        <dbReference type="SAM" id="SignalP"/>
    </source>
</evidence>
<evidence type="ECO:0000256" key="5">
    <source>
        <dbReference type="PROSITE-ProRule" id="PRU00473"/>
    </source>
</evidence>
<keyword evidence="6" id="KW-0732">Signal</keyword>
<dbReference type="CDD" id="cd07185">
    <property type="entry name" value="OmpA_C-like"/>
    <property type="match status" value="1"/>
</dbReference>
<dbReference type="PROSITE" id="PS51123">
    <property type="entry name" value="OMPA_2"/>
    <property type="match status" value="1"/>
</dbReference>
<dbReference type="OrthoDB" id="9809364at2"/>
<dbReference type="PRINTS" id="PR01021">
    <property type="entry name" value="OMPADOMAIN"/>
</dbReference>
<dbReference type="Gene3D" id="2.60.40.1120">
    <property type="entry name" value="Carboxypeptidase-like, regulatory domain"/>
    <property type="match status" value="1"/>
</dbReference>
<feature type="domain" description="OmpA-like" evidence="7">
    <location>
        <begin position="541"/>
        <end position="662"/>
    </location>
</feature>
<dbReference type="SUPFAM" id="SSF49478">
    <property type="entry name" value="Cna protein B-type domain"/>
    <property type="match status" value="1"/>
</dbReference>
<dbReference type="InterPro" id="IPR019734">
    <property type="entry name" value="TPR_rpt"/>
</dbReference>
<keyword evidence="9" id="KW-1185">Reference proteome</keyword>
<organism evidence="8 9">
    <name type="scientific">Nonlabens xylanidelens</name>
    <dbReference type="NCBI Taxonomy" id="191564"/>
    <lineage>
        <taxon>Bacteria</taxon>
        <taxon>Pseudomonadati</taxon>
        <taxon>Bacteroidota</taxon>
        <taxon>Flavobacteriia</taxon>
        <taxon>Flavobacteriales</taxon>
        <taxon>Flavobacteriaceae</taxon>
        <taxon>Nonlabens</taxon>
    </lineage>
</organism>
<dbReference type="InterPro" id="IPR011659">
    <property type="entry name" value="WD40"/>
</dbReference>
<dbReference type="GO" id="GO:0009279">
    <property type="term" value="C:cell outer membrane"/>
    <property type="evidence" value="ECO:0007669"/>
    <property type="project" value="UniProtKB-SubCell"/>
</dbReference>
<feature type="chain" id="PRO_5015627274" evidence="6">
    <location>
        <begin position="20"/>
        <end position="662"/>
    </location>
</feature>
<feature type="repeat" description="TPR" evidence="4">
    <location>
        <begin position="54"/>
        <end position="87"/>
    </location>
</feature>
<dbReference type="Pfam" id="PF07676">
    <property type="entry name" value="PD40"/>
    <property type="match status" value="2"/>
</dbReference>
<evidence type="ECO:0000259" key="7">
    <source>
        <dbReference type="PROSITE" id="PS51123"/>
    </source>
</evidence>
<feature type="signal peptide" evidence="6">
    <location>
        <begin position="1"/>
        <end position="19"/>
    </location>
</feature>
<evidence type="ECO:0000256" key="2">
    <source>
        <dbReference type="ARBA" id="ARBA00023136"/>
    </source>
</evidence>
<keyword evidence="2 5" id="KW-0472">Membrane</keyword>
<dbReference type="Gene3D" id="3.30.1330.60">
    <property type="entry name" value="OmpA-like domain"/>
    <property type="match status" value="1"/>
</dbReference>
<evidence type="ECO:0000256" key="4">
    <source>
        <dbReference type="PROSITE-ProRule" id="PRU00339"/>
    </source>
</evidence>
<protein>
    <submittedName>
        <fullName evidence="8">WD40 repeat protein</fullName>
    </submittedName>
</protein>
<dbReference type="SUPFAM" id="SSF103088">
    <property type="entry name" value="OmpA-like"/>
    <property type="match status" value="1"/>
</dbReference>
<dbReference type="RefSeq" id="WP_104516006.1">
    <property type="nucleotide sequence ID" value="NZ_PTJE01000006.1"/>
</dbReference>
<dbReference type="AlphaFoldDB" id="A0A2S6IH72"/>
<evidence type="ECO:0000313" key="8">
    <source>
        <dbReference type="EMBL" id="PPK93546.1"/>
    </source>
</evidence>
<dbReference type="Proteomes" id="UP000239002">
    <property type="component" value="Unassembled WGS sequence"/>
</dbReference>
<gene>
    <name evidence="8" type="ORF">LY01_02328</name>
</gene>
<dbReference type="InterPro" id="IPR006664">
    <property type="entry name" value="OMP_bac"/>
</dbReference>
<reference evidence="8 9" key="1">
    <citation type="submission" date="2018-02" db="EMBL/GenBank/DDBJ databases">
        <title>Genomic Encyclopedia of Archaeal and Bacterial Type Strains, Phase II (KMG-II): from individual species to whole genera.</title>
        <authorList>
            <person name="Goeker M."/>
        </authorList>
    </citation>
    <scope>NUCLEOTIDE SEQUENCE [LARGE SCALE GENOMIC DNA]</scope>
    <source>
        <strain evidence="8 9">DSM 16809</strain>
    </source>
</reference>
<dbReference type="SUPFAM" id="SSF82171">
    <property type="entry name" value="DPP6 N-terminal domain-like"/>
    <property type="match status" value="1"/>
</dbReference>
<name>A0A2S6IH72_9FLAO</name>
<dbReference type="PANTHER" id="PTHR30329:SF21">
    <property type="entry name" value="LIPOPROTEIN YIAD-RELATED"/>
    <property type="match status" value="1"/>
</dbReference>
<dbReference type="InterPro" id="IPR036737">
    <property type="entry name" value="OmpA-like_sf"/>
</dbReference>
<dbReference type="Gene3D" id="1.25.40.10">
    <property type="entry name" value="Tetratricopeptide repeat domain"/>
    <property type="match status" value="1"/>
</dbReference>
<evidence type="ECO:0000256" key="1">
    <source>
        <dbReference type="ARBA" id="ARBA00004442"/>
    </source>
</evidence>
<comment type="caution">
    <text evidence="8">The sequence shown here is derived from an EMBL/GenBank/DDBJ whole genome shotgun (WGS) entry which is preliminary data.</text>
</comment>
<evidence type="ECO:0000256" key="3">
    <source>
        <dbReference type="ARBA" id="ARBA00023237"/>
    </source>
</evidence>
<dbReference type="InterPro" id="IPR006665">
    <property type="entry name" value="OmpA-like"/>
</dbReference>
<comment type="subcellular location">
    <subcellularLocation>
        <location evidence="1">Cell outer membrane</location>
    </subcellularLocation>
</comment>
<dbReference type="InterPro" id="IPR050330">
    <property type="entry name" value="Bact_OuterMem_StrucFunc"/>
</dbReference>
<dbReference type="SUPFAM" id="SSF48452">
    <property type="entry name" value="TPR-like"/>
    <property type="match status" value="1"/>
</dbReference>
<accession>A0A2S6IH72</accession>
<dbReference type="PANTHER" id="PTHR30329">
    <property type="entry name" value="STATOR ELEMENT OF FLAGELLAR MOTOR COMPLEX"/>
    <property type="match status" value="1"/>
</dbReference>
<dbReference type="PROSITE" id="PS50005">
    <property type="entry name" value="TPR"/>
    <property type="match status" value="1"/>
</dbReference>
<evidence type="ECO:0000313" key="9">
    <source>
        <dbReference type="Proteomes" id="UP000239002"/>
    </source>
</evidence>
<dbReference type="Pfam" id="PF00691">
    <property type="entry name" value="OmpA"/>
    <property type="match status" value="1"/>
</dbReference>
<keyword evidence="3" id="KW-0998">Cell outer membrane</keyword>